<dbReference type="EMBL" id="CAWYQH010000174">
    <property type="protein sequence ID" value="CAK8698305.1"/>
    <property type="molecule type" value="Genomic_DNA"/>
</dbReference>
<proteinExistence type="predicted"/>
<gene>
    <name evidence="1" type="ORF">CVLEPA_LOCUS31750</name>
</gene>
<dbReference type="Proteomes" id="UP001642483">
    <property type="component" value="Unassembled WGS sequence"/>
</dbReference>
<keyword evidence="2" id="KW-1185">Reference proteome</keyword>
<organism evidence="1 2">
    <name type="scientific">Clavelina lepadiformis</name>
    <name type="common">Light-bulb sea squirt</name>
    <name type="synonym">Ascidia lepadiformis</name>
    <dbReference type="NCBI Taxonomy" id="159417"/>
    <lineage>
        <taxon>Eukaryota</taxon>
        <taxon>Metazoa</taxon>
        <taxon>Chordata</taxon>
        <taxon>Tunicata</taxon>
        <taxon>Ascidiacea</taxon>
        <taxon>Aplousobranchia</taxon>
        <taxon>Clavelinidae</taxon>
        <taxon>Clavelina</taxon>
    </lineage>
</organism>
<comment type="caution">
    <text evidence="1">The sequence shown here is derived from an EMBL/GenBank/DDBJ whole genome shotgun (WGS) entry which is preliminary data.</text>
</comment>
<sequence>MNPLLRNRHANSPSLQFFWNKVSNPMHNCDLTRLLTRWYEENFHGLFWKICDMRKQKDSNPGRIIVIPPLNPIARTGKYKTNYHSCPVGSLLKVNSTAYTCIVRMQLD</sequence>
<evidence type="ECO:0000313" key="2">
    <source>
        <dbReference type="Proteomes" id="UP001642483"/>
    </source>
</evidence>
<accession>A0ABP0H3C8</accession>
<reference evidence="1 2" key="1">
    <citation type="submission" date="2024-02" db="EMBL/GenBank/DDBJ databases">
        <authorList>
            <person name="Daric V."/>
            <person name="Darras S."/>
        </authorList>
    </citation>
    <scope>NUCLEOTIDE SEQUENCE [LARGE SCALE GENOMIC DNA]</scope>
</reference>
<protein>
    <submittedName>
        <fullName evidence="1">Uncharacterized protein</fullName>
    </submittedName>
</protein>
<name>A0ABP0H3C8_CLALP</name>
<evidence type="ECO:0000313" key="1">
    <source>
        <dbReference type="EMBL" id="CAK8698305.1"/>
    </source>
</evidence>